<sequence>MPQADGTDPEDNSSCFCDSQETSKPRTYAFKEAAAGDAVEEEKERKQERDDGLKHLYNNPAGNNRTPSSVLGFQAGVFNNLNERTLSSLGYSSASTLKPLEISKSLGEKTNLYHKLVDLVRRRIKPNSIITIGKSQHPVHLMVLQSFSRTFRDVSNELSVDLPEEKVTPRSFRLIYDWMIEDTPILPRLGLLEVLQAASFLQIPQLASQCEYCLKNGFREESAAMLYLEAKLLKLEQNHRHLLVRISKFFLTLVASKEFLRLQLNPLIMLIMSSDIGVNTELEVFMAAVRWLNHQWPQRQGNITVVASSIRFGLIPPWLLIRLQKPDITAVEVRRIVTEPEVRQAIHDGIAYTTTRLFFGADREAFKNHLHNSSAHPPIQRTWIYDRKCRHHHRLHCKITLELTYETFVEYLNYLQNQNRDYWHSMEIAEASNVCFNCQAVAKELE</sequence>
<dbReference type="GeneID" id="108049619"/>
<evidence type="ECO:0000259" key="2">
    <source>
        <dbReference type="SMART" id="SM00225"/>
    </source>
</evidence>
<feature type="domain" description="BACK" evidence="3">
    <location>
        <begin position="223"/>
        <end position="324"/>
    </location>
</feature>
<evidence type="ECO:0000313" key="4">
    <source>
        <dbReference type="RefSeq" id="XP_016986351.1"/>
    </source>
</evidence>
<dbReference type="Pfam" id="PF00651">
    <property type="entry name" value="BTB"/>
    <property type="match status" value="1"/>
</dbReference>
<dbReference type="SMART" id="SM00225">
    <property type="entry name" value="BTB"/>
    <property type="match status" value="1"/>
</dbReference>
<dbReference type="InterPro" id="IPR000210">
    <property type="entry name" value="BTB/POZ_dom"/>
</dbReference>
<evidence type="ECO:0000256" key="1">
    <source>
        <dbReference type="SAM" id="MobiDB-lite"/>
    </source>
</evidence>
<dbReference type="SMART" id="SM00875">
    <property type="entry name" value="BACK"/>
    <property type="match status" value="1"/>
</dbReference>
<name>A0A6P4FM87_DRORH</name>
<dbReference type="InterPro" id="IPR011705">
    <property type="entry name" value="BACK"/>
</dbReference>
<gene>
    <name evidence="4" type="primary">LOC108049619</name>
</gene>
<feature type="compositionally biased region" description="Polar residues" evidence="1">
    <location>
        <begin position="12"/>
        <end position="22"/>
    </location>
</feature>
<proteinExistence type="predicted"/>
<protein>
    <submittedName>
        <fullName evidence="4">Uncharacterized protein LOC108049619</fullName>
    </submittedName>
</protein>
<feature type="domain" description="BTB" evidence="2">
    <location>
        <begin position="126"/>
        <end position="218"/>
    </location>
</feature>
<dbReference type="PANTHER" id="PTHR22667">
    <property type="entry name" value="AT01380P-RELATED"/>
    <property type="match status" value="1"/>
</dbReference>
<dbReference type="Gene3D" id="1.25.40.420">
    <property type="match status" value="1"/>
</dbReference>
<accession>A0A6P4FM87</accession>
<dbReference type="AlphaFoldDB" id="A0A6P4FM87"/>
<dbReference type="RefSeq" id="XP_016986351.1">
    <property type="nucleotide sequence ID" value="XM_017130862.1"/>
</dbReference>
<dbReference type="Pfam" id="PF07707">
    <property type="entry name" value="BACK"/>
    <property type="match status" value="1"/>
</dbReference>
<dbReference type="Gene3D" id="3.30.710.10">
    <property type="entry name" value="Potassium Channel Kv1.1, Chain A"/>
    <property type="match status" value="1"/>
</dbReference>
<dbReference type="InterPro" id="IPR031750">
    <property type="entry name" value="DUF4734"/>
</dbReference>
<dbReference type="Pfam" id="PF15881">
    <property type="entry name" value="DUF4734"/>
    <property type="match status" value="1"/>
</dbReference>
<dbReference type="RefSeq" id="XP_016986351.2">
    <property type="nucleotide sequence ID" value="XM_017130862.2"/>
</dbReference>
<organism evidence="4">
    <name type="scientific">Drosophila rhopaloa</name>
    <name type="common">Fruit fly</name>
    <dbReference type="NCBI Taxonomy" id="1041015"/>
    <lineage>
        <taxon>Eukaryota</taxon>
        <taxon>Metazoa</taxon>
        <taxon>Ecdysozoa</taxon>
        <taxon>Arthropoda</taxon>
        <taxon>Hexapoda</taxon>
        <taxon>Insecta</taxon>
        <taxon>Pterygota</taxon>
        <taxon>Neoptera</taxon>
        <taxon>Endopterygota</taxon>
        <taxon>Diptera</taxon>
        <taxon>Brachycera</taxon>
        <taxon>Muscomorpha</taxon>
        <taxon>Ephydroidea</taxon>
        <taxon>Drosophilidae</taxon>
        <taxon>Drosophila</taxon>
        <taxon>Sophophora</taxon>
    </lineage>
</organism>
<reference evidence="4" key="1">
    <citation type="submission" date="2025-08" db="UniProtKB">
        <authorList>
            <consortium name="RefSeq"/>
        </authorList>
    </citation>
    <scope>IDENTIFICATION</scope>
</reference>
<dbReference type="PANTHER" id="PTHR22667:SF0">
    <property type="entry name" value="AT01380P-RELATED"/>
    <property type="match status" value="1"/>
</dbReference>
<feature type="compositionally biased region" description="Basic and acidic residues" evidence="1">
    <location>
        <begin position="42"/>
        <end position="54"/>
    </location>
</feature>
<evidence type="ECO:0000259" key="3">
    <source>
        <dbReference type="SMART" id="SM00875"/>
    </source>
</evidence>
<feature type="region of interest" description="Disordered" evidence="1">
    <location>
        <begin position="1"/>
        <end position="66"/>
    </location>
</feature>
<dbReference type="SUPFAM" id="SSF54695">
    <property type="entry name" value="POZ domain"/>
    <property type="match status" value="1"/>
</dbReference>
<dbReference type="InterPro" id="IPR011333">
    <property type="entry name" value="SKP1/BTB/POZ_sf"/>
</dbReference>
<dbReference type="OrthoDB" id="6350321at2759"/>